<evidence type="ECO:0000313" key="3">
    <source>
        <dbReference type="Proteomes" id="UP000030949"/>
    </source>
</evidence>
<dbReference type="Pfam" id="PF19502">
    <property type="entry name" value="DUF6036"/>
    <property type="match status" value="1"/>
</dbReference>
<evidence type="ECO:0000313" key="2">
    <source>
        <dbReference type="EMBL" id="KHK64445.1"/>
    </source>
</evidence>
<gene>
    <name evidence="2" type="ORF">JZ00_11810</name>
</gene>
<dbReference type="RefSeq" id="WP_039591472.1">
    <property type="nucleotide sequence ID" value="NZ_CP142104.1"/>
</dbReference>
<organism evidence="2 3">
    <name type="scientific">Pseudomonas frederiksbergensis</name>
    <dbReference type="NCBI Taxonomy" id="104087"/>
    <lineage>
        <taxon>Bacteria</taxon>
        <taxon>Pseudomonadati</taxon>
        <taxon>Pseudomonadota</taxon>
        <taxon>Gammaproteobacteria</taxon>
        <taxon>Pseudomonadales</taxon>
        <taxon>Pseudomonadaceae</taxon>
        <taxon>Pseudomonas</taxon>
    </lineage>
</organism>
<accession>A0A0B1Z1D6</accession>
<comment type="caution">
    <text evidence="2">The sequence shown here is derived from an EMBL/GenBank/DDBJ whole genome shotgun (WGS) entry which is preliminary data.</text>
</comment>
<dbReference type="InterPro" id="IPR045792">
    <property type="entry name" value="DUF6036"/>
</dbReference>
<feature type="domain" description="DUF6036" evidence="1">
    <location>
        <begin position="41"/>
        <end position="183"/>
    </location>
</feature>
<reference evidence="3" key="1">
    <citation type="submission" date="2015-03" db="EMBL/GenBank/DDBJ databases">
        <title>Pseudomonas frederiksbergensis hydrocarbon degrader.</title>
        <authorList>
            <person name="Brown L.M."/>
            <person name="Ruiz O.N."/>
            <person name="Mueller S."/>
            <person name="Gunasekera T.S."/>
        </authorList>
    </citation>
    <scope>NUCLEOTIDE SEQUENCE [LARGE SCALE GENOMIC DNA]</scope>
    <source>
        <strain evidence="3">SI8</strain>
    </source>
</reference>
<protein>
    <recommendedName>
        <fullName evidence="1">DUF6036 domain-containing protein</fullName>
    </recommendedName>
</protein>
<dbReference type="Proteomes" id="UP000030949">
    <property type="component" value="Unassembled WGS sequence"/>
</dbReference>
<dbReference type="EMBL" id="JQGJ01000006">
    <property type="protein sequence ID" value="KHK64445.1"/>
    <property type="molecule type" value="Genomic_DNA"/>
</dbReference>
<evidence type="ECO:0000259" key="1">
    <source>
        <dbReference type="Pfam" id="PF19502"/>
    </source>
</evidence>
<proteinExistence type="predicted"/>
<sequence>MKLPDMITPRLNTGTALGQALISMFKSVEAELTFENAAPGVLKIIIFGGCAVHLYTNHRVSMDVDAEIYEANLPENFHLRTLLAEVPEQFVDEKSGRLMELNYDLQYNTSFGPIHEDYWARSLPLEEFSVESPLHVHIAAPVDIAISKLGRATDQDIGDIMALLRAGFILTAELSRLASQAIDVYVGNKESPTSVLTSILQNYLENTDGEAC</sequence>
<dbReference type="AlphaFoldDB" id="A0A0B1Z1D6"/>
<name>A0A0B1Z1D6_9PSED</name>